<evidence type="ECO:0000313" key="4">
    <source>
        <dbReference type="Proteomes" id="UP000198280"/>
    </source>
</evidence>
<keyword evidence="4" id="KW-1185">Reference proteome</keyword>
<dbReference type="Proteomes" id="UP000198280">
    <property type="component" value="Unassembled WGS sequence"/>
</dbReference>
<sequence length="148" mass="15215">MARATGTNSSAVRVTRRVAAAAGRRGDRGEASIQMAIVFPFVILLTLAVVQAGMWFHARNIALAAAREGVTASRTYQATDADGAARAREVLGRIAGDSLRASAVSTAGSGTESVRVTVTGTAPSLLPSIGGLHIDASATGPRERWTTP</sequence>
<gene>
    <name evidence="3" type="ORF">SAMN05216252_12171</name>
</gene>
<dbReference type="EMBL" id="FZOF01000021">
    <property type="protein sequence ID" value="SNT33782.1"/>
    <property type="molecule type" value="Genomic_DNA"/>
</dbReference>
<feature type="domain" description="TadE-like" evidence="2">
    <location>
        <begin position="29"/>
        <end position="70"/>
    </location>
</feature>
<keyword evidence="1" id="KW-1133">Transmembrane helix</keyword>
<feature type="transmembrane region" description="Helical" evidence="1">
    <location>
        <begin position="33"/>
        <end position="56"/>
    </location>
</feature>
<keyword evidence="1" id="KW-0812">Transmembrane</keyword>
<proteinExistence type="predicted"/>
<dbReference type="Pfam" id="PF07811">
    <property type="entry name" value="TadE"/>
    <property type="match status" value="1"/>
</dbReference>
<evidence type="ECO:0000259" key="2">
    <source>
        <dbReference type="Pfam" id="PF07811"/>
    </source>
</evidence>
<keyword evidence="1" id="KW-0472">Membrane</keyword>
<reference evidence="3 4" key="1">
    <citation type="submission" date="2017-06" db="EMBL/GenBank/DDBJ databases">
        <authorList>
            <person name="Kim H.J."/>
            <person name="Triplett B.A."/>
        </authorList>
    </citation>
    <scope>NUCLEOTIDE SEQUENCE [LARGE SCALE GENOMIC DNA]</scope>
    <source>
        <strain evidence="3 4">CGMCC 4.1858</strain>
    </source>
</reference>
<dbReference type="InterPro" id="IPR012495">
    <property type="entry name" value="TadE-like_dom"/>
</dbReference>
<name>A0A239LUZ1_9ACTN</name>
<dbReference type="AlphaFoldDB" id="A0A239LUZ1"/>
<accession>A0A239LUZ1</accession>
<evidence type="ECO:0000313" key="3">
    <source>
        <dbReference type="EMBL" id="SNT33782.1"/>
    </source>
</evidence>
<protein>
    <submittedName>
        <fullName evidence="3">TadE-like protein</fullName>
    </submittedName>
</protein>
<dbReference type="OrthoDB" id="4220102at2"/>
<evidence type="ECO:0000256" key="1">
    <source>
        <dbReference type="SAM" id="Phobius"/>
    </source>
</evidence>
<organism evidence="3 4">
    <name type="scientific">Actinacidiphila glaucinigra</name>
    <dbReference type="NCBI Taxonomy" id="235986"/>
    <lineage>
        <taxon>Bacteria</taxon>
        <taxon>Bacillati</taxon>
        <taxon>Actinomycetota</taxon>
        <taxon>Actinomycetes</taxon>
        <taxon>Kitasatosporales</taxon>
        <taxon>Streptomycetaceae</taxon>
        <taxon>Actinacidiphila</taxon>
    </lineage>
</organism>